<dbReference type="Proteomes" id="UP000002785">
    <property type="component" value="Chromosome"/>
</dbReference>
<proteinExistence type="predicted"/>
<evidence type="ECO:0000313" key="1">
    <source>
        <dbReference type="EMBL" id="EFH28193.1"/>
    </source>
</evidence>
<accession>D6XBT8</accession>
<dbReference type="HOGENOM" id="CLU_2829566_0_0_11"/>
<dbReference type="AlphaFoldDB" id="D6XBT8"/>
<keyword evidence="2" id="KW-1185">Reference proteome</keyword>
<name>D6XBT8_STRX2</name>
<sequence>MNQPPPRTRTEPRCHGRWLPDDFVPPVRVPLRLVRGIRLRYGVLVRHQPTVLRARLAASRSHRGVA</sequence>
<organism evidence="1 2">
    <name type="scientific">Streptomyces sviceus (strain ATCC 29083 / DSM 924 / JCM 4929 / NBRC 13980 / NCIMB 11184 / NRRL 5439 / UC 5370)</name>
    <dbReference type="NCBI Taxonomy" id="463191"/>
    <lineage>
        <taxon>Bacteria</taxon>
        <taxon>Bacillati</taxon>
        <taxon>Actinomycetota</taxon>
        <taxon>Actinomycetes</taxon>
        <taxon>Kitasatosporales</taxon>
        <taxon>Streptomycetaceae</taxon>
        <taxon>Streptomyces</taxon>
    </lineage>
</organism>
<evidence type="ECO:0000313" key="2">
    <source>
        <dbReference type="Proteomes" id="UP000002785"/>
    </source>
</evidence>
<reference evidence="1" key="1">
    <citation type="submission" date="2009-10" db="EMBL/GenBank/DDBJ databases">
        <title>The genome sequence of Streptomyces sviceus strain ATCC 29083.</title>
        <authorList>
            <consortium name="The Broad Institute Genome Sequencing Platform"/>
            <consortium name="Broad Institute Microbial Sequencing Center"/>
            <person name="Fischbach M."/>
            <person name="Godfrey P."/>
            <person name="Ward D."/>
            <person name="Young S."/>
            <person name="Zeng Q."/>
            <person name="Koehrsen M."/>
            <person name="Alvarado L."/>
            <person name="Berlin A.M."/>
            <person name="Bochicchio J."/>
            <person name="Borenstein D."/>
            <person name="Chapman S.B."/>
            <person name="Chen Z."/>
            <person name="Engels R."/>
            <person name="Freedman E."/>
            <person name="Gellesch M."/>
            <person name="Goldberg J."/>
            <person name="Griggs A."/>
            <person name="Gujja S."/>
            <person name="Heilman E.R."/>
            <person name="Heiman D.I."/>
            <person name="Hepburn T.A."/>
            <person name="Howarth C."/>
            <person name="Jen D."/>
            <person name="Larson L."/>
            <person name="Lewis B."/>
            <person name="Mehta T."/>
            <person name="Park D."/>
            <person name="Pearson M."/>
            <person name="Richards J."/>
            <person name="Roberts A."/>
            <person name="Saif S."/>
            <person name="Shea T.D."/>
            <person name="Shenoy N."/>
            <person name="Sisk P."/>
            <person name="Stolte C."/>
            <person name="Sykes S.N."/>
            <person name="Thomson T."/>
            <person name="Walk T."/>
            <person name="White J."/>
            <person name="Yandava C."/>
            <person name="Straight P."/>
            <person name="Clardy J."/>
            <person name="Hung D."/>
            <person name="Kolter R."/>
            <person name="Mekalanos J."/>
            <person name="Walker S."/>
            <person name="Walsh C.T."/>
            <person name="Wieland-Brown L.C."/>
            <person name="Haas B."/>
            <person name="Nusbaum C."/>
            <person name="Birren B."/>
        </authorList>
    </citation>
    <scope>NUCLEOTIDE SEQUENCE [LARGE SCALE GENOMIC DNA]</scope>
    <source>
        <strain evidence="1">ATCC 29083</strain>
    </source>
</reference>
<gene>
    <name evidence="1" type="ORF">SSEG_10393</name>
</gene>
<protein>
    <submittedName>
        <fullName evidence="1">Uncharacterized protein</fullName>
    </submittedName>
</protein>
<dbReference type="EMBL" id="CM000951">
    <property type="protein sequence ID" value="EFH28193.1"/>
    <property type="molecule type" value="Genomic_DNA"/>
</dbReference>